<feature type="domain" description="DH" evidence="2">
    <location>
        <begin position="278"/>
        <end position="380"/>
    </location>
</feature>
<dbReference type="Ensembl" id="ENSEBUT00000002976.1">
    <property type="protein sequence ID" value="ENSEBUP00000002620.1"/>
    <property type="gene ID" value="ENSEBUG00000001927.1"/>
</dbReference>
<evidence type="ECO:0000259" key="2">
    <source>
        <dbReference type="PROSITE" id="PS50010"/>
    </source>
</evidence>
<dbReference type="PROSITE" id="PS50010">
    <property type="entry name" value="DH_2"/>
    <property type="match status" value="1"/>
</dbReference>
<dbReference type="InterPro" id="IPR035899">
    <property type="entry name" value="DBL_dom_sf"/>
</dbReference>
<feature type="transmembrane region" description="Helical" evidence="1">
    <location>
        <begin position="57"/>
        <end position="75"/>
    </location>
</feature>
<dbReference type="InterPro" id="IPR049395">
    <property type="entry name" value="ECT2_PH"/>
</dbReference>
<dbReference type="GO" id="GO:2000431">
    <property type="term" value="P:regulation of cytokinesis, actomyosin contractile ring assembly"/>
    <property type="evidence" value="ECO:0007669"/>
    <property type="project" value="InterPro"/>
</dbReference>
<evidence type="ECO:0000313" key="5">
    <source>
        <dbReference type="Proteomes" id="UP000694388"/>
    </source>
</evidence>
<dbReference type="Pfam" id="PF12738">
    <property type="entry name" value="PTCB-BRCT"/>
    <property type="match status" value="1"/>
</dbReference>
<dbReference type="PANTHER" id="PTHR16777:SF2">
    <property type="entry name" value="PROTEIN ECT2"/>
    <property type="match status" value="1"/>
</dbReference>
<dbReference type="Gene3D" id="1.20.900.10">
    <property type="entry name" value="Dbl homology (DH) domain"/>
    <property type="match status" value="2"/>
</dbReference>
<keyword evidence="1" id="KW-0472">Membrane</keyword>
<dbReference type="InterPro" id="IPR000219">
    <property type="entry name" value="DH_dom"/>
</dbReference>
<keyword evidence="1" id="KW-1133">Transmembrane helix</keyword>
<dbReference type="PROSITE" id="PS50172">
    <property type="entry name" value="BRCT"/>
    <property type="match status" value="1"/>
</dbReference>
<dbReference type="Pfam" id="PF21243">
    <property type="entry name" value="ECT2_BRCT0"/>
    <property type="match status" value="1"/>
</dbReference>
<dbReference type="GeneTree" id="ENSGT00940000156299"/>
<evidence type="ECO:0000259" key="3">
    <source>
        <dbReference type="PROSITE" id="PS50172"/>
    </source>
</evidence>
<dbReference type="InterPro" id="IPR049396">
    <property type="entry name" value="ECT2_BRCT0"/>
</dbReference>
<dbReference type="SUPFAM" id="SSF48065">
    <property type="entry name" value="DBL homology domain (DH-domain)"/>
    <property type="match status" value="1"/>
</dbReference>
<dbReference type="GO" id="GO:0007399">
    <property type="term" value="P:nervous system development"/>
    <property type="evidence" value="ECO:0007669"/>
    <property type="project" value="TreeGrafter"/>
</dbReference>
<dbReference type="GO" id="GO:0005634">
    <property type="term" value="C:nucleus"/>
    <property type="evidence" value="ECO:0007669"/>
    <property type="project" value="InterPro"/>
</dbReference>
<dbReference type="Proteomes" id="UP000694388">
    <property type="component" value="Unplaced"/>
</dbReference>
<keyword evidence="1" id="KW-0812">Transmembrane</keyword>
<proteinExistence type="predicted"/>
<reference evidence="4" key="1">
    <citation type="submission" date="2025-08" db="UniProtKB">
        <authorList>
            <consortium name="Ensembl"/>
        </authorList>
    </citation>
    <scope>IDENTIFICATION</scope>
</reference>
<accession>A0A8C4N5B5</accession>
<evidence type="ECO:0000256" key="1">
    <source>
        <dbReference type="SAM" id="Phobius"/>
    </source>
</evidence>
<dbReference type="Pfam" id="PF00621">
    <property type="entry name" value="RhoGEF"/>
    <property type="match status" value="1"/>
</dbReference>
<reference evidence="4" key="2">
    <citation type="submission" date="2025-09" db="UniProtKB">
        <authorList>
            <consortium name="Ensembl"/>
        </authorList>
    </citation>
    <scope>IDENTIFICATION</scope>
</reference>
<dbReference type="GO" id="GO:0005096">
    <property type="term" value="F:GTPase activator activity"/>
    <property type="evidence" value="ECO:0007669"/>
    <property type="project" value="InterPro"/>
</dbReference>
<keyword evidence="5" id="KW-1185">Reference proteome</keyword>
<dbReference type="SMART" id="SM00325">
    <property type="entry name" value="RhoGEF"/>
    <property type="match status" value="1"/>
</dbReference>
<dbReference type="SUPFAM" id="SSF52113">
    <property type="entry name" value="BRCT domain"/>
    <property type="match status" value="1"/>
</dbReference>
<protein>
    <submittedName>
        <fullName evidence="4">Epithelial cell transforming 2</fullName>
    </submittedName>
</protein>
<organism evidence="4 5">
    <name type="scientific">Eptatretus burgeri</name>
    <name type="common">Inshore hagfish</name>
    <dbReference type="NCBI Taxonomy" id="7764"/>
    <lineage>
        <taxon>Eukaryota</taxon>
        <taxon>Metazoa</taxon>
        <taxon>Chordata</taxon>
        <taxon>Craniata</taxon>
        <taxon>Vertebrata</taxon>
        <taxon>Cyclostomata</taxon>
        <taxon>Myxini</taxon>
        <taxon>Myxiniformes</taxon>
        <taxon>Myxinidae</taxon>
        <taxon>Eptatretinae</taxon>
        <taxon>Eptatretus</taxon>
    </lineage>
</organism>
<sequence length="587" mass="67725">MEFLKRCEDEASLDETVFVVKEFEGESYEQLVQRRCRILGPPIISQCTQHQQVRPSFFLFFAPLLLVFVNLSLGLCNQRCLVSTSVLQGPTSIRYPQYSTALLLFIVFEIVPFCHESVMLISMSLSEQPLPFSSRPLYCTAMVGAVLCFTGFRSKDELVPLITLVHHMGGSIRKDFTAKVTHLVAKGTEGDKYRVAVSLGTPIMREEWIRTAWERRNEENFTATDEEATFRMPPFYGCVLSFLGFSAEEQQHMEEQTEMRAHGGWFWGSIQIDARAEESIYLFKKLFKEPLEKERQVGGPILAPEEIKAIFGSIPEILEVHTHIRVDLQEVIANWREESSIGEVIIKHSERLLKTYPSFINFFEMSKETVLTCEKQKPRFHPLFLKIPCGLLLYIKKHTPEGNPDKKTLEKAIKCLREVMMQINEDKRKTEGQRQIFDIVYEVDGCPANLLSSQRSLVAQEEMVALGDKLCDHGESITMFLFTDCLEIARKKHRAKGGFKSPHSVHMRPSLKHLLLMQLSHIRNVVDIHETDGECHPTSITVDMEIMNWWEEVIYLYNLFLDLMEFVYHTDQTTSLHPGNNFHQKYL</sequence>
<evidence type="ECO:0000313" key="4">
    <source>
        <dbReference type="Ensembl" id="ENSEBUP00000002620.1"/>
    </source>
</evidence>
<dbReference type="Pfam" id="PF21242">
    <property type="entry name" value="ECT2_PH"/>
    <property type="match status" value="1"/>
</dbReference>
<dbReference type="PANTHER" id="PTHR16777">
    <property type="entry name" value="PROTEIN ECT2"/>
    <property type="match status" value="1"/>
</dbReference>
<dbReference type="GO" id="GO:0000281">
    <property type="term" value="P:mitotic cytokinesis"/>
    <property type="evidence" value="ECO:0007669"/>
    <property type="project" value="TreeGrafter"/>
</dbReference>
<dbReference type="InterPro" id="IPR001357">
    <property type="entry name" value="BRCT_dom"/>
</dbReference>
<dbReference type="InterPro" id="IPR026817">
    <property type="entry name" value="Ect2"/>
</dbReference>
<dbReference type="AlphaFoldDB" id="A0A8C4N5B5"/>
<dbReference type="Gene3D" id="3.40.50.10190">
    <property type="entry name" value="BRCT domain"/>
    <property type="match status" value="2"/>
</dbReference>
<dbReference type="CDD" id="cd17733">
    <property type="entry name" value="BRCT_Ect2_rpt1"/>
    <property type="match status" value="1"/>
</dbReference>
<dbReference type="GO" id="GO:0005085">
    <property type="term" value="F:guanyl-nucleotide exchange factor activity"/>
    <property type="evidence" value="ECO:0007669"/>
    <property type="project" value="InterPro"/>
</dbReference>
<name>A0A8C4N5B5_EPTBU</name>
<feature type="domain" description="BRCT" evidence="3">
    <location>
        <begin position="144"/>
        <end position="209"/>
    </location>
</feature>
<dbReference type="SMART" id="SM00292">
    <property type="entry name" value="BRCT"/>
    <property type="match status" value="1"/>
</dbReference>
<dbReference type="InterPro" id="IPR036420">
    <property type="entry name" value="BRCT_dom_sf"/>
</dbReference>
<dbReference type="GO" id="GO:0005938">
    <property type="term" value="C:cell cortex"/>
    <property type="evidence" value="ECO:0007669"/>
    <property type="project" value="TreeGrafter"/>
</dbReference>